<accession>A0A8T2AFV7</accession>
<dbReference type="AlphaFoldDB" id="A0A8T2AFV7"/>
<comment type="caution">
    <text evidence="2">The sequence shown here is derived from an EMBL/GenBank/DDBJ whole genome shotgun (WGS) entry which is preliminary data.</text>
</comment>
<evidence type="ECO:0000256" key="1">
    <source>
        <dbReference type="SAM" id="Coils"/>
    </source>
</evidence>
<proteinExistence type="predicted"/>
<sequence length="137" mass="15919">MTSKDEISRDRTAIRCARATMLLYSLASSRTTDTAGEKEGQTRREIEDLKRKLAMEKKKMNQIKLCGLMELLLLVVLRQILQSILVKQRNRASVSIVQLQLLFRPHVYKQREFSKLLLCIDEMYNKLGMMLVNGLLF</sequence>
<name>A0A8T2AFV7_ARASU</name>
<dbReference type="OrthoDB" id="1304155at2759"/>
<feature type="coiled-coil region" evidence="1">
    <location>
        <begin position="39"/>
        <end position="66"/>
    </location>
</feature>
<reference evidence="2 3" key="1">
    <citation type="submission" date="2020-12" db="EMBL/GenBank/DDBJ databases">
        <title>Concerted genomic and epigenomic changes stabilize Arabidopsis allopolyploids.</title>
        <authorList>
            <person name="Chen Z."/>
        </authorList>
    </citation>
    <scope>NUCLEOTIDE SEQUENCE [LARGE SCALE GENOMIC DNA]</scope>
    <source>
        <strain evidence="2">As9502</strain>
        <tissue evidence="2">Leaf</tissue>
    </source>
</reference>
<dbReference type="Proteomes" id="UP000694251">
    <property type="component" value="Chromosome 9"/>
</dbReference>
<protein>
    <submittedName>
        <fullName evidence="2">Uncharacterized protein</fullName>
    </submittedName>
</protein>
<keyword evidence="1" id="KW-0175">Coiled coil</keyword>
<dbReference type="EMBL" id="JAEFBJ010000009">
    <property type="protein sequence ID" value="KAG7572868.1"/>
    <property type="molecule type" value="Genomic_DNA"/>
</dbReference>
<evidence type="ECO:0000313" key="2">
    <source>
        <dbReference type="EMBL" id="KAG7572868.1"/>
    </source>
</evidence>
<organism evidence="2 3">
    <name type="scientific">Arabidopsis suecica</name>
    <name type="common">Swedish thale-cress</name>
    <name type="synonym">Cardaminopsis suecica</name>
    <dbReference type="NCBI Taxonomy" id="45249"/>
    <lineage>
        <taxon>Eukaryota</taxon>
        <taxon>Viridiplantae</taxon>
        <taxon>Streptophyta</taxon>
        <taxon>Embryophyta</taxon>
        <taxon>Tracheophyta</taxon>
        <taxon>Spermatophyta</taxon>
        <taxon>Magnoliopsida</taxon>
        <taxon>eudicotyledons</taxon>
        <taxon>Gunneridae</taxon>
        <taxon>Pentapetalae</taxon>
        <taxon>rosids</taxon>
        <taxon>malvids</taxon>
        <taxon>Brassicales</taxon>
        <taxon>Brassicaceae</taxon>
        <taxon>Camelineae</taxon>
        <taxon>Arabidopsis</taxon>
    </lineage>
</organism>
<gene>
    <name evidence="2" type="ORF">ISN44_As09g012110</name>
</gene>
<evidence type="ECO:0000313" key="3">
    <source>
        <dbReference type="Proteomes" id="UP000694251"/>
    </source>
</evidence>
<keyword evidence="3" id="KW-1185">Reference proteome</keyword>